<proteinExistence type="predicted"/>
<organism evidence="1 2">
    <name type="scientific">Desulfacinum infernum DSM 9756</name>
    <dbReference type="NCBI Taxonomy" id="1121391"/>
    <lineage>
        <taxon>Bacteria</taxon>
        <taxon>Pseudomonadati</taxon>
        <taxon>Thermodesulfobacteriota</taxon>
        <taxon>Syntrophobacteria</taxon>
        <taxon>Syntrophobacterales</taxon>
        <taxon>Syntrophobacteraceae</taxon>
        <taxon>Desulfacinum</taxon>
    </lineage>
</organism>
<accession>A0A1M4ZPY2</accession>
<sequence length="214" mass="23201">MDTVTCSNCGASRSPKLSATLDRPPCPHCGETALRFSVSIEVSMSFSGQLLAGLVPGNQVRDWKQRWSQLQKDLQSVVSPRTEVMTSESIHGWAQQLFSFFINAYHLQDALIVAASSGDLRGLKRDDIETAITNDPMLALLADLANLDKHCRLTKTRSGDVPVIQRISGVDSAAGNGWLLSVKIEHGTVTLDGLTVAKDAIAAWQEKLSAWGIL</sequence>
<evidence type="ECO:0000313" key="2">
    <source>
        <dbReference type="Proteomes" id="UP000184076"/>
    </source>
</evidence>
<dbReference type="EMBL" id="FQVB01000012">
    <property type="protein sequence ID" value="SHF20051.1"/>
    <property type="molecule type" value="Genomic_DNA"/>
</dbReference>
<name>A0A1M4ZPY2_9BACT</name>
<protein>
    <submittedName>
        <fullName evidence="1">Uncharacterized protein</fullName>
    </submittedName>
</protein>
<reference evidence="2" key="1">
    <citation type="submission" date="2016-11" db="EMBL/GenBank/DDBJ databases">
        <authorList>
            <person name="Varghese N."/>
            <person name="Submissions S."/>
        </authorList>
    </citation>
    <scope>NUCLEOTIDE SEQUENCE [LARGE SCALE GENOMIC DNA]</scope>
    <source>
        <strain evidence="2">DSM 9756</strain>
    </source>
</reference>
<dbReference type="AlphaFoldDB" id="A0A1M4ZPY2"/>
<gene>
    <name evidence="1" type="ORF">SAMN02745206_01531</name>
</gene>
<evidence type="ECO:0000313" key="1">
    <source>
        <dbReference type="EMBL" id="SHF20051.1"/>
    </source>
</evidence>
<keyword evidence="2" id="KW-1185">Reference proteome</keyword>
<dbReference type="Proteomes" id="UP000184076">
    <property type="component" value="Unassembled WGS sequence"/>
</dbReference>
<dbReference type="STRING" id="1121391.SAMN02745206_01531"/>